<accession>A0AAW1K9C9</accession>
<feature type="binding site" evidence="15">
    <location>
        <position position="68"/>
    </location>
    <ligand>
        <name>Ca(2+)</name>
        <dbReference type="ChEBI" id="CHEBI:29108"/>
        <label>1</label>
    </ligand>
</feature>
<evidence type="ECO:0000256" key="15">
    <source>
        <dbReference type="PIRSR" id="PIRSR600823-3"/>
    </source>
</evidence>
<dbReference type="PANTHER" id="PTHR31388:SF152">
    <property type="entry name" value="PEROXIDASE 20"/>
    <property type="match status" value="1"/>
</dbReference>
<dbReference type="PRINTS" id="PR00461">
    <property type="entry name" value="PLPEROXIDASE"/>
</dbReference>
<dbReference type="FunFam" id="1.10.420.10:FF:000001">
    <property type="entry name" value="Peroxidase"/>
    <property type="match status" value="1"/>
</dbReference>
<dbReference type="InterPro" id="IPR033905">
    <property type="entry name" value="Secretory_peroxidase"/>
</dbReference>
<keyword evidence="18" id="KW-0732">Signal</keyword>
<evidence type="ECO:0000256" key="11">
    <source>
        <dbReference type="ARBA" id="ARBA00023180"/>
    </source>
</evidence>
<dbReference type="PRINTS" id="PR00458">
    <property type="entry name" value="PEROXIDASE"/>
</dbReference>
<dbReference type="PROSITE" id="PS50873">
    <property type="entry name" value="PEROXIDASE_4"/>
    <property type="match status" value="1"/>
</dbReference>
<evidence type="ECO:0000256" key="16">
    <source>
        <dbReference type="PIRSR" id="PIRSR600823-4"/>
    </source>
</evidence>
<keyword evidence="18" id="KW-0964">Secreted</keyword>
<dbReference type="SUPFAM" id="SSF48113">
    <property type="entry name" value="Heme-dependent peroxidases"/>
    <property type="match status" value="1"/>
</dbReference>
<feature type="binding site" evidence="15">
    <location>
        <position position="245"/>
    </location>
    <ligand>
        <name>Ca(2+)</name>
        <dbReference type="ChEBI" id="CHEBI:29108"/>
        <label>2</label>
    </ligand>
</feature>
<evidence type="ECO:0000256" key="3">
    <source>
        <dbReference type="ARBA" id="ARBA00012313"/>
    </source>
</evidence>
<evidence type="ECO:0000256" key="14">
    <source>
        <dbReference type="PIRSR" id="PIRSR600823-2"/>
    </source>
</evidence>
<dbReference type="PROSITE" id="PS51257">
    <property type="entry name" value="PROKAR_LIPOPROTEIN"/>
    <property type="match status" value="1"/>
</dbReference>
<feature type="chain" id="PRO_5043101134" description="Peroxidase" evidence="18">
    <location>
        <begin position="19"/>
        <end position="326"/>
    </location>
</feature>
<evidence type="ECO:0000313" key="21">
    <source>
        <dbReference type="Proteomes" id="UP001443914"/>
    </source>
</evidence>
<evidence type="ECO:0000256" key="18">
    <source>
        <dbReference type="RuleBase" id="RU362060"/>
    </source>
</evidence>
<sequence length="326" mass="36200">MDIAKIWVTVVLVAGCIGCSTQELLPDFYRETCPWVENVVRFVVKSRVLKQPHVAAQLLRLHFHDCFVQGCDGSVLLDNQGAIISEKGADPNLNSLRGFDVIDEIKAAVEEACPLTVSCADILAIAARDSVVLRGGPGWQVLLGRRDSLTASFTGANTFIPTPNLSLEALIASFQLQGLDIEDLVALSGAHTLGVARCVSFRQRIYDTGFEENLYERYSGFRKSLASICPISGNDNQKTPLDYRTPAFFDNYYYQNIIESKGLLHTDNVLVNEDETGEIEERVWAYARNTDLFFESFANSMVKMGNIKVLVGDEGQIRENCRFVNV</sequence>
<comment type="similarity">
    <text evidence="18">Belongs to the peroxidase family. Classical plant (class III) peroxidase subfamily.</text>
</comment>
<evidence type="ECO:0000256" key="4">
    <source>
        <dbReference type="ARBA" id="ARBA00022559"/>
    </source>
</evidence>
<keyword evidence="10 17" id="KW-1015">Disulfide bond</keyword>
<dbReference type="InterPro" id="IPR000823">
    <property type="entry name" value="Peroxidase_pln"/>
</dbReference>
<evidence type="ECO:0000256" key="12">
    <source>
        <dbReference type="ARBA" id="ARBA00023324"/>
    </source>
</evidence>
<organism evidence="20 21">
    <name type="scientific">Saponaria officinalis</name>
    <name type="common">Common soapwort</name>
    <name type="synonym">Lychnis saponaria</name>
    <dbReference type="NCBI Taxonomy" id="3572"/>
    <lineage>
        <taxon>Eukaryota</taxon>
        <taxon>Viridiplantae</taxon>
        <taxon>Streptophyta</taxon>
        <taxon>Embryophyta</taxon>
        <taxon>Tracheophyta</taxon>
        <taxon>Spermatophyta</taxon>
        <taxon>Magnoliopsida</taxon>
        <taxon>eudicotyledons</taxon>
        <taxon>Gunneridae</taxon>
        <taxon>Pentapetalae</taxon>
        <taxon>Caryophyllales</taxon>
        <taxon>Caryophyllaceae</taxon>
        <taxon>Caryophylleae</taxon>
        <taxon>Saponaria</taxon>
    </lineage>
</organism>
<evidence type="ECO:0000256" key="17">
    <source>
        <dbReference type="PIRSR" id="PIRSR600823-5"/>
    </source>
</evidence>
<feature type="signal peptide" evidence="18">
    <location>
        <begin position="1"/>
        <end position="18"/>
    </location>
</feature>
<feature type="site" description="Transition state stabilizer" evidence="16">
    <location>
        <position position="60"/>
    </location>
</feature>
<dbReference type="GO" id="GO:0140825">
    <property type="term" value="F:lactoperoxidase activity"/>
    <property type="evidence" value="ECO:0007669"/>
    <property type="project" value="UniProtKB-EC"/>
</dbReference>
<dbReference type="Gene3D" id="1.10.420.10">
    <property type="entry name" value="Peroxidase, domain 2"/>
    <property type="match status" value="1"/>
</dbReference>
<dbReference type="GO" id="GO:0042744">
    <property type="term" value="P:hydrogen peroxide catabolic process"/>
    <property type="evidence" value="ECO:0007669"/>
    <property type="project" value="UniProtKB-KW"/>
</dbReference>
<feature type="binding site" evidence="15">
    <location>
        <position position="242"/>
    </location>
    <ligand>
        <name>Ca(2+)</name>
        <dbReference type="ChEBI" id="CHEBI:29108"/>
        <label>2</label>
    </ligand>
</feature>
<keyword evidence="9 15" id="KW-0408">Iron</keyword>
<dbReference type="InterPro" id="IPR019794">
    <property type="entry name" value="Peroxidases_AS"/>
</dbReference>
<comment type="caution">
    <text evidence="20">The sequence shown here is derived from an EMBL/GenBank/DDBJ whole genome shotgun (WGS) entry which is preliminary data.</text>
</comment>
<comment type="cofactor">
    <cofactor evidence="15 18">
        <name>heme b</name>
        <dbReference type="ChEBI" id="CHEBI:60344"/>
    </cofactor>
    <text evidence="15 18">Binds 1 heme b (iron(II)-protoporphyrin IX) group per subunit.</text>
</comment>
<gene>
    <name evidence="20" type="ORF">RND81_06G220200</name>
</gene>
<feature type="disulfide bond" evidence="17">
    <location>
        <begin position="119"/>
        <end position="321"/>
    </location>
</feature>
<keyword evidence="7 15" id="KW-0106">Calcium</keyword>
<feature type="binding site" evidence="15">
    <location>
        <position position="250"/>
    </location>
    <ligand>
        <name>Ca(2+)</name>
        <dbReference type="ChEBI" id="CHEBI:29108"/>
        <label>2</label>
    </ligand>
</feature>
<proteinExistence type="inferred from homology"/>
<dbReference type="EC" id="1.11.1.7" evidence="3 18"/>
<dbReference type="Gene3D" id="1.10.520.10">
    <property type="match status" value="1"/>
</dbReference>
<feature type="binding site" description="axial binding residue" evidence="15">
    <location>
        <position position="191"/>
    </location>
    <ligand>
        <name>heme b</name>
        <dbReference type="ChEBI" id="CHEBI:60344"/>
    </ligand>
    <ligandPart>
        <name>Fe</name>
        <dbReference type="ChEBI" id="CHEBI:18248"/>
    </ligandPart>
</feature>
<evidence type="ECO:0000259" key="19">
    <source>
        <dbReference type="PROSITE" id="PS50873"/>
    </source>
</evidence>
<keyword evidence="11" id="KW-0325">Glycoprotein</keyword>
<comment type="catalytic activity">
    <reaction evidence="1 18">
        <text>2 a phenolic donor + H2O2 = 2 a phenolic radical donor + 2 H2O</text>
        <dbReference type="Rhea" id="RHEA:56136"/>
        <dbReference type="ChEBI" id="CHEBI:15377"/>
        <dbReference type="ChEBI" id="CHEBI:16240"/>
        <dbReference type="ChEBI" id="CHEBI:139520"/>
        <dbReference type="ChEBI" id="CHEBI:139521"/>
        <dbReference type="EC" id="1.11.1.7"/>
    </reaction>
</comment>
<dbReference type="GO" id="GO:0005576">
    <property type="term" value="C:extracellular region"/>
    <property type="evidence" value="ECO:0007669"/>
    <property type="project" value="UniProtKB-SubCell"/>
</dbReference>
<comment type="function">
    <text evidence="18">Removal of H(2)O(2), oxidation of toxic reductants, biosynthesis and degradation of lignin, suberization, auxin catabolism, response to environmental stresses such as wounding, pathogen attack and oxidative stress.</text>
</comment>
<dbReference type="InterPro" id="IPR002016">
    <property type="entry name" value="Haem_peroxidase"/>
</dbReference>
<dbReference type="InterPro" id="IPR010255">
    <property type="entry name" value="Haem_peroxidase_sf"/>
</dbReference>
<feature type="binding site" evidence="15">
    <location>
        <position position="192"/>
    </location>
    <ligand>
        <name>Ca(2+)</name>
        <dbReference type="ChEBI" id="CHEBI:29108"/>
        <label>2</label>
    </ligand>
</feature>
<feature type="binding site" evidence="15">
    <location>
        <position position="72"/>
    </location>
    <ligand>
        <name>Ca(2+)</name>
        <dbReference type="ChEBI" id="CHEBI:29108"/>
        <label>1</label>
    </ligand>
</feature>
<evidence type="ECO:0000256" key="9">
    <source>
        <dbReference type="ARBA" id="ARBA00023004"/>
    </source>
</evidence>
<evidence type="ECO:0000256" key="1">
    <source>
        <dbReference type="ARBA" id="ARBA00000189"/>
    </source>
</evidence>
<comment type="subcellular location">
    <subcellularLocation>
        <location evidence="18">Secreted</location>
    </subcellularLocation>
</comment>
<evidence type="ECO:0000256" key="7">
    <source>
        <dbReference type="ARBA" id="ARBA00022837"/>
    </source>
</evidence>
<protein>
    <recommendedName>
        <fullName evidence="3 18">Peroxidase</fullName>
        <ecNumber evidence="3 18">1.11.1.7</ecNumber>
    </recommendedName>
</protein>
<name>A0AAW1K9C9_SAPOF</name>
<evidence type="ECO:0000313" key="20">
    <source>
        <dbReference type="EMBL" id="KAK9716236.1"/>
    </source>
</evidence>
<keyword evidence="8 18" id="KW-0560">Oxidoreductase</keyword>
<keyword evidence="6 15" id="KW-0479">Metal-binding</keyword>
<keyword evidence="5 18" id="KW-0349">Heme</keyword>
<evidence type="ECO:0000256" key="5">
    <source>
        <dbReference type="ARBA" id="ARBA00022617"/>
    </source>
</evidence>
<feature type="domain" description="Plant heme peroxidase family profile" evidence="19">
    <location>
        <begin position="23"/>
        <end position="325"/>
    </location>
</feature>
<feature type="binding site" evidence="15">
    <location>
        <position position="70"/>
    </location>
    <ligand>
        <name>Ca(2+)</name>
        <dbReference type="ChEBI" id="CHEBI:29108"/>
        <label>1</label>
    </ligand>
</feature>
<dbReference type="GO" id="GO:0046872">
    <property type="term" value="F:metal ion binding"/>
    <property type="evidence" value="ECO:0007669"/>
    <property type="project" value="UniProtKB-UniRule"/>
</dbReference>
<keyword evidence="21" id="KW-1185">Reference proteome</keyword>
<dbReference type="PROSITE" id="PS00436">
    <property type="entry name" value="PEROXIDASE_2"/>
    <property type="match status" value="1"/>
</dbReference>
<feature type="binding site" evidence="15">
    <location>
        <position position="86"/>
    </location>
    <ligand>
        <name>Ca(2+)</name>
        <dbReference type="ChEBI" id="CHEBI:29108"/>
        <label>1</label>
    </ligand>
</feature>
<feature type="disulfide bond" evidence="17">
    <location>
        <begin position="66"/>
        <end position="71"/>
    </location>
</feature>
<reference evidence="20" key="1">
    <citation type="submission" date="2024-03" db="EMBL/GenBank/DDBJ databases">
        <title>WGS assembly of Saponaria officinalis var. Norfolk2.</title>
        <authorList>
            <person name="Jenkins J."/>
            <person name="Shu S."/>
            <person name="Grimwood J."/>
            <person name="Barry K."/>
            <person name="Goodstein D."/>
            <person name="Schmutz J."/>
            <person name="Leebens-Mack J."/>
            <person name="Osbourn A."/>
        </authorList>
    </citation>
    <scope>NUCLEOTIDE SEQUENCE [LARGE SCALE GENOMIC DNA]</scope>
    <source>
        <strain evidence="20">JIC</strain>
    </source>
</reference>
<evidence type="ECO:0000256" key="6">
    <source>
        <dbReference type="ARBA" id="ARBA00022723"/>
    </source>
</evidence>
<evidence type="ECO:0000256" key="10">
    <source>
        <dbReference type="ARBA" id="ARBA00023157"/>
    </source>
</evidence>
<evidence type="ECO:0000256" key="2">
    <source>
        <dbReference type="ARBA" id="ARBA00006873"/>
    </source>
</evidence>
<feature type="binding site" evidence="14">
    <location>
        <position position="161"/>
    </location>
    <ligand>
        <name>substrate</name>
    </ligand>
</feature>
<comment type="similarity">
    <text evidence="2">Belongs to the peroxidase family. Ascorbate peroxidase subfamily.</text>
</comment>
<keyword evidence="12 18" id="KW-0376">Hydrogen peroxide</keyword>
<comment type="cofactor">
    <cofactor evidence="15 18">
        <name>Ca(2+)</name>
        <dbReference type="ChEBI" id="CHEBI:29108"/>
    </cofactor>
    <text evidence="15 18">Binds 2 calcium ions per subunit.</text>
</comment>
<dbReference type="GO" id="GO:0006979">
    <property type="term" value="P:response to oxidative stress"/>
    <property type="evidence" value="ECO:0007669"/>
    <property type="project" value="UniProtKB-UniRule"/>
</dbReference>
<evidence type="ECO:0000256" key="13">
    <source>
        <dbReference type="PIRSR" id="PIRSR600823-1"/>
    </source>
</evidence>
<feature type="binding site" evidence="15">
    <location>
        <position position="65"/>
    </location>
    <ligand>
        <name>Ca(2+)</name>
        <dbReference type="ChEBI" id="CHEBI:29108"/>
        <label>1</label>
    </ligand>
</feature>
<keyword evidence="4 18" id="KW-0575">Peroxidase</keyword>
<dbReference type="PANTHER" id="PTHR31388">
    <property type="entry name" value="PEROXIDASE 72-RELATED"/>
    <property type="match status" value="1"/>
</dbReference>
<feature type="binding site" evidence="15">
    <location>
        <position position="74"/>
    </location>
    <ligand>
        <name>Ca(2+)</name>
        <dbReference type="ChEBI" id="CHEBI:29108"/>
        <label>1</label>
    </ligand>
</feature>
<dbReference type="Proteomes" id="UP001443914">
    <property type="component" value="Unassembled WGS sequence"/>
</dbReference>
<feature type="active site" description="Proton acceptor" evidence="13">
    <location>
        <position position="64"/>
    </location>
</feature>
<dbReference type="GO" id="GO:0020037">
    <property type="term" value="F:heme binding"/>
    <property type="evidence" value="ECO:0007669"/>
    <property type="project" value="UniProtKB-UniRule"/>
</dbReference>
<dbReference type="AlphaFoldDB" id="A0AAW1K9C9"/>
<dbReference type="PROSITE" id="PS00435">
    <property type="entry name" value="PEROXIDASE_1"/>
    <property type="match status" value="1"/>
</dbReference>
<dbReference type="InterPro" id="IPR019793">
    <property type="entry name" value="Peroxidases_heam-ligand_BS"/>
</dbReference>
<feature type="disulfide bond" evidence="17">
    <location>
        <begin position="33"/>
        <end position="113"/>
    </location>
</feature>
<dbReference type="CDD" id="cd00693">
    <property type="entry name" value="secretory_peroxidase"/>
    <property type="match status" value="1"/>
</dbReference>
<feature type="disulfide bond" evidence="17">
    <location>
        <begin position="198"/>
        <end position="229"/>
    </location>
</feature>
<dbReference type="Pfam" id="PF00141">
    <property type="entry name" value="peroxidase"/>
    <property type="match status" value="1"/>
</dbReference>
<dbReference type="EMBL" id="JBDFQZ010000006">
    <property type="protein sequence ID" value="KAK9716236.1"/>
    <property type="molecule type" value="Genomic_DNA"/>
</dbReference>
<dbReference type="FunFam" id="1.10.520.10:FF:000001">
    <property type="entry name" value="Peroxidase"/>
    <property type="match status" value="1"/>
</dbReference>
<evidence type="ECO:0000256" key="8">
    <source>
        <dbReference type="ARBA" id="ARBA00023002"/>
    </source>
</evidence>